<dbReference type="Proteomes" id="UP001295794">
    <property type="component" value="Unassembled WGS sequence"/>
</dbReference>
<name>A0AAD2GX03_9AGAR</name>
<reference evidence="1" key="1">
    <citation type="submission" date="2023-11" db="EMBL/GenBank/DDBJ databases">
        <authorList>
            <person name="De Vega J J."/>
            <person name="De Vega J J."/>
        </authorList>
    </citation>
    <scope>NUCLEOTIDE SEQUENCE</scope>
</reference>
<evidence type="ECO:0000313" key="2">
    <source>
        <dbReference type="Proteomes" id="UP001295794"/>
    </source>
</evidence>
<proteinExistence type="predicted"/>
<keyword evidence="2" id="KW-1185">Reference proteome</keyword>
<gene>
    <name evidence="1" type="ORF">MYCIT1_LOCUS5959</name>
</gene>
<sequence length="102" mass="10849">RDVLLQIQASSSDVIYKPAGETSVMVAEQGKEADEQPAESNSAVAIALPGNLTELSYLLCRAIRSDLSEMTRGSFTGPSHAIWRALDSTNDEGADRCPNVPG</sequence>
<organism evidence="1 2">
    <name type="scientific">Mycena citricolor</name>
    <dbReference type="NCBI Taxonomy" id="2018698"/>
    <lineage>
        <taxon>Eukaryota</taxon>
        <taxon>Fungi</taxon>
        <taxon>Dikarya</taxon>
        <taxon>Basidiomycota</taxon>
        <taxon>Agaricomycotina</taxon>
        <taxon>Agaricomycetes</taxon>
        <taxon>Agaricomycetidae</taxon>
        <taxon>Agaricales</taxon>
        <taxon>Marasmiineae</taxon>
        <taxon>Mycenaceae</taxon>
        <taxon>Mycena</taxon>
    </lineage>
</organism>
<dbReference type="EMBL" id="CAVNYO010000082">
    <property type="protein sequence ID" value="CAK5265186.1"/>
    <property type="molecule type" value="Genomic_DNA"/>
</dbReference>
<feature type="non-terminal residue" evidence="1">
    <location>
        <position position="1"/>
    </location>
</feature>
<evidence type="ECO:0000313" key="1">
    <source>
        <dbReference type="EMBL" id="CAK5265186.1"/>
    </source>
</evidence>
<accession>A0AAD2GX03</accession>
<protein>
    <submittedName>
        <fullName evidence="1">Uncharacterized protein</fullName>
    </submittedName>
</protein>
<dbReference type="AlphaFoldDB" id="A0AAD2GX03"/>
<comment type="caution">
    <text evidence="1">The sequence shown here is derived from an EMBL/GenBank/DDBJ whole genome shotgun (WGS) entry which is preliminary data.</text>
</comment>